<feature type="domain" description="Thioredoxin" evidence="14">
    <location>
        <begin position="377"/>
        <end position="510"/>
    </location>
</feature>
<evidence type="ECO:0000256" key="8">
    <source>
        <dbReference type="ARBA" id="ARBA00023157"/>
    </source>
</evidence>
<evidence type="ECO:0000259" key="14">
    <source>
        <dbReference type="PROSITE" id="PS51352"/>
    </source>
</evidence>
<dbReference type="GO" id="GO:0003756">
    <property type="term" value="F:protein disulfide isomerase activity"/>
    <property type="evidence" value="ECO:0007669"/>
    <property type="project" value="UniProtKB-EC"/>
</dbReference>
<dbReference type="STRING" id="2163413.A0A4P6XR67"/>
<sequence>MQFWKFSTLAIAALLASVSLVTAADEPAIALADSAVLKLTAANFKETLEQNPLVLVEFFAPWCGHCKTLGPQFAQAADDLSVSLPKVKLGQVNCVEEEELCKKHEIRGYPTLKLARGPYQQPDEYDGPRDADGIIDYMQKMSQPPVNIVADVASFIEKAKAEIKPFVVQVLPKAAHAASAALNETFGEIAHLQRRHRTHYSLEDDKAIKAFAKLTKADLSGDKAKYLLVHPGKLDDVRVFDSENLTQELFAEWVSNALVPDFGDINRDTYMVYMGSTLPLGYYFYNTAEERAAVEEFFAKKGKELRGKISFVGLDATQFGRHAEILNMDPEIVPLFAIQDNSNGRKYGVNQTEHPSPSTETIEAFIDQFLAGEAEAIVKSEPLPTPEDEDYDENVTKLVAHNYDGVLADESKNIIVEYFAPWCGHCKKLAPVWTELGAHYKDADESVVVAKVDHTLNDVDVPHNIEGYPTIILYPAHGAKDPKTGLRLGVVYDKGRDLESFKEFIELTKVSGTEEVADAVEEDAPEAVEEDVEEHDEL</sequence>
<feature type="region of interest" description="Disordered" evidence="12">
    <location>
        <begin position="515"/>
        <end position="538"/>
    </location>
</feature>
<feature type="domain" description="Thioredoxin" evidence="14">
    <location>
        <begin position="9"/>
        <end position="161"/>
    </location>
</feature>
<dbReference type="CDD" id="cd02982">
    <property type="entry name" value="PDI_b'_family"/>
    <property type="match status" value="1"/>
</dbReference>
<reference evidence="16" key="1">
    <citation type="submission" date="2019-03" db="EMBL/GenBank/DDBJ databases">
        <title>Snf2 controls pulcherriminic acid biosynthesis and connects pigmentation and antifungal activity of the yeast Metschnikowia pulcherrima.</title>
        <authorList>
            <person name="Gore-Lloyd D."/>
            <person name="Sumann I."/>
            <person name="Brachmann A.O."/>
            <person name="Schneeberger K."/>
            <person name="Ortiz-Merino R.A."/>
            <person name="Moreno-Beltran M."/>
            <person name="Schlaefli M."/>
            <person name="Kirner P."/>
            <person name="Santos Kron A."/>
            <person name="Wolfe K.H."/>
            <person name="Piel J."/>
            <person name="Ahrens C.H."/>
            <person name="Henk D."/>
            <person name="Freimoser F.M."/>
        </authorList>
    </citation>
    <scope>NUCLEOTIDE SEQUENCE [LARGE SCALE GENOMIC DNA]</scope>
    <source>
        <strain evidence="16">APC 1.2</strain>
    </source>
</reference>
<keyword evidence="6" id="KW-0677">Repeat</keyword>
<keyword evidence="16" id="KW-1185">Reference proteome</keyword>
<dbReference type="EC" id="5.3.4.1" evidence="4"/>
<evidence type="ECO:0000256" key="1">
    <source>
        <dbReference type="ARBA" id="ARBA00001182"/>
    </source>
</evidence>
<evidence type="ECO:0000256" key="5">
    <source>
        <dbReference type="ARBA" id="ARBA00022729"/>
    </source>
</evidence>
<keyword evidence="9 15" id="KW-0413">Isomerase</keyword>
<feature type="chain" id="PRO_5020930810" description="protein disulfide-isomerase" evidence="13">
    <location>
        <begin position="24"/>
        <end position="538"/>
    </location>
</feature>
<dbReference type="PROSITE" id="PS00194">
    <property type="entry name" value="THIOREDOXIN_1"/>
    <property type="match status" value="2"/>
</dbReference>
<evidence type="ECO:0000256" key="6">
    <source>
        <dbReference type="ARBA" id="ARBA00022737"/>
    </source>
</evidence>
<dbReference type="PANTHER" id="PTHR18929:SF132">
    <property type="entry name" value="PROTEIN DISULFIDE-ISOMERASE A3"/>
    <property type="match status" value="1"/>
</dbReference>
<dbReference type="Pfam" id="PF00085">
    <property type="entry name" value="Thioredoxin"/>
    <property type="match status" value="2"/>
</dbReference>
<dbReference type="PRINTS" id="PR00421">
    <property type="entry name" value="THIOREDOXIN"/>
</dbReference>
<comment type="catalytic activity">
    <reaction evidence="1">
        <text>Catalyzes the rearrangement of -S-S- bonds in proteins.</text>
        <dbReference type="EC" id="5.3.4.1"/>
    </reaction>
</comment>
<dbReference type="NCBIfam" id="TIGR01130">
    <property type="entry name" value="ER_PDI_fam"/>
    <property type="match status" value="1"/>
</dbReference>
<evidence type="ECO:0000313" key="15">
    <source>
        <dbReference type="EMBL" id="QBM90052.1"/>
    </source>
</evidence>
<proteinExistence type="inferred from homology"/>
<gene>
    <name evidence="15" type="primary">MPUL0E02910</name>
    <name evidence="15" type="ORF">METSCH_E02910</name>
</gene>
<keyword evidence="8 11" id="KW-1015">Disulfide bond</keyword>
<evidence type="ECO:0000256" key="9">
    <source>
        <dbReference type="ARBA" id="ARBA00023235"/>
    </source>
</evidence>
<dbReference type="PROSITE" id="PS51352">
    <property type="entry name" value="THIOREDOXIN_2"/>
    <property type="match status" value="2"/>
</dbReference>
<dbReference type="GO" id="GO:0006457">
    <property type="term" value="P:protein folding"/>
    <property type="evidence" value="ECO:0007669"/>
    <property type="project" value="TreeGrafter"/>
</dbReference>
<keyword evidence="10 11" id="KW-0676">Redox-active center</keyword>
<dbReference type="Gene3D" id="3.40.30.10">
    <property type="entry name" value="Glutaredoxin"/>
    <property type="match status" value="3"/>
</dbReference>
<evidence type="ECO:0000313" key="16">
    <source>
        <dbReference type="Proteomes" id="UP000292447"/>
    </source>
</evidence>
<feature type="disulfide bond" description="Redox-active" evidence="11">
    <location>
        <begin position="63"/>
        <end position="66"/>
    </location>
</feature>
<comment type="similarity">
    <text evidence="3">Belongs to the protein disulfide isomerase family.</text>
</comment>
<protein>
    <recommendedName>
        <fullName evidence="4">protein disulfide-isomerase</fullName>
        <ecNumber evidence="4">5.3.4.1</ecNumber>
    </recommendedName>
</protein>
<evidence type="ECO:0000256" key="10">
    <source>
        <dbReference type="ARBA" id="ARBA00023284"/>
    </source>
</evidence>
<dbReference type="Pfam" id="PF13848">
    <property type="entry name" value="Thioredoxin_6"/>
    <property type="match status" value="1"/>
</dbReference>
<dbReference type="AlphaFoldDB" id="A0A4P6XR67"/>
<keyword evidence="5 13" id="KW-0732">Signal</keyword>
<dbReference type="CDD" id="cd02995">
    <property type="entry name" value="PDI_a_PDI_a'_C"/>
    <property type="match status" value="1"/>
</dbReference>
<feature type="signal peptide" evidence="13">
    <location>
        <begin position="1"/>
        <end position="23"/>
    </location>
</feature>
<dbReference type="GO" id="GO:0034976">
    <property type="term" value="P:response to endoplasmic reticulum stress"/>
    <property type="evidence" value="ECO:0007669"/>
    <property type="project" value="TreeGrafter"/>
</dbReference>
<name>A0A4P6XR67_9ASCO</name>
<dbReference type="InterPro" id="IPR005792">
    <property type="entry name" value="Prot_disulphide_isomerase"/>
</dbReference>
<feature type="disulfide bond" description="Redox-active" evidence="11">
    <location>
        <begin position="423"/>
        <end position="426"/>
    </location>
</feature>
<evidence type="ECO:0000256" key="13">
    <source>
        <dbReference type="SAM" id="SignalP"/>
    </source>
</evidence>
<evidence type="ECO:0000256" key="7">
    <source>
        <dbReference type="ARBA" id="ARBA00022824"/>
    </source>
</evidence>
<dbReference type="CDD" id="cd02961">
    <property type="entry name" value="PDI_a_family"/>
    <property type="match status" value="1"/>
</dbReference>
<organism evidence="15 16">
    <name type="scientific">Metschnikowia aff. pulcherrima</name>
    <dbReference type="NCBI Taxonomy" id="2163413"/>
    <lineage>
        <taxon>Eukaryota</taxon>
        <taxon>Fungi</taxon>
        <taxon>Dikarya</taxon>
        <taxon>Ascomycota</taxon>
        <taxon>Saccharomycotina</taxon>
        <taxon>Pichiomycetes</taxon>
        <taxon>Metschnikowiaceae</taxon>
        <taxon>Metschnikowia</taxon>
    </lineage>
</organism>
<evidence type="ECO:0000256" key="2">
    <source>
        <dbReference type="ARBA" id="ARBA00004319"/>
    </source>
</evidence>
<evidence type="ECO:0000256" key="11">
    <source>
        <dbReference type="PIRSR" id="PIRSR605792-51"/>
    </source>
</evidence>
<dbReference type="Proteomes" id="UP000292447">
    <property type="component" value="Chromosome V"/>
</dbReference>
<evidence type="ECO:0000256" key="4">
    <source>
        <dbReference type="ARBA" id="ARBA00012723"/>
    </source>
</evidence>
<dbReference type="PANTHER" id="PTHR18929">
    <property type="entry name" value="PROTEIN DISULFIDE ISOMERASE"/>
    <property type="match status" value="1"/>
</dbReference>
<accession>A0A4P6XR67</accession>
<dbReference type="SUPFAM" id="SSF52833">
    <property type="entry name" value="Thioredoxin-like"/>
    <property type="match status" value="4"/>
</dbReference>
<dbReference type="InterPro" id="IPR036249">
    <property type="entry name" value="Thioredoxin-like_sf"/>
</dbReference>
<evidence type="ECO:0000256" key="12">
    <source>
        <dbReference type="SAM" id="MobiDB-lite"/>
    </source>
</evidence>
<evidence type="ECO:0000256" key="3">
    <source>
        <dbReference type="ARBA" id="ARBA00006347"/>
    </source>
</evidence>
<dbReference type="InterPro" id="IPR017937">
    <property type="entry name" value="Thioredoxin_CS"/>
</dbReference>
<dbReference type="GO" id="GO:0005788">
    <property type="term" value="C:endoplasmic reticulum lumen"/>
    <property type="evidence" value="ECO:0007669"/>
    <property type="project" value="UniProtKB-SubCell"/>
</dbReference>
<dbReference type="InterPro" id="IPR013766">
    <property type="entry name" value="Thioredoxin_domain"/>
</dbReference>
<dbReference type="EMBL" id="CP034460">
    <property type="protein sequence ID" value="QBM90052.1"/>
    <property type="molecule type" value="Genomic_DNA"/>
</dbReference>
<dbReference type="FunFam" id="3.40.30.10:FF:000107">
    <property type="entry name" value="Protein disulfide-isomerase 5-2"/>
    <property type="match status" value="1"/>
</dbReference>
<keyword evidence="7" id="KW-0256">Endoplasmic reticulum</keyword>
<comment type="subcellular location">
    <subcellularLocation>
        <location evidence="2">Endoplasmic reticulum lumen</location>
    </subcellularLocation>
</comment>